<dbReference type="InterPro" id="IPR004408">
    <property type="entry name" value="Biotin_CoA_COase_ligase"/>
</dbReference>
<dbReference type="EC" id="6.3.4.15" evidence="3"/>
<evidence type="ECO:0000256" key="1">
    <source>
        <dbReference type="ARBA" id="ARBA00022598"/>
    </source>
</evidence>
<dbReference type="GO" id="GO:0003677">
    <property type="term" value="F:DNA binding"/>
    <property type="evidence" value="ECO:0007669"/>
    <property type="project" value="UniProtKB-UniRule"/>
</dbReference>
<reference evidence="5 6" key="1">
    <citation type="submission" date="2020-03" db="EMBL/GenBank/DDBJ databases">
        <title>Vagococcus sp. nov., isolated from beetles.</title>
        <authorList>
            <person name="Hyun D.-W."/>
            <person name="Bae J.-W."/>
        </authorList>
    </citation>
    <scope>NUCLEOTIDE SEQUENCE [LARGE SCALE GENOMIC DNA]</scope>
    <source>
        <strain evidence="5 6">HDW17B</strain>
    </source>
</reference>
<dbReference type="Gene3D" id="3.30.930.10">
    <property type="entry name" value="Bira Bifunctional Protein, Domain 2"/>
    <property type="match status" value="1"/>
</dbReference>
<dbReference type="Gene3D" id="2.30.30.100">
    <property type="match status" value="1"/>
</dbReference>
<keyword evidence="3" id="KW-0238">DNA-binding</keyword>
<comment type="function">
    <text evidence="3">Acts both as a biotin--[acetyl-CoA-carboxylase] ligase and a repressor.</text>
</comment>
<dbReference type="Gene3D" id="1.10.10.10">
    <property type="entry name" value="Winged helix-like DNA-binding domain superfamily/Winged helix DNA-binding domain"/>
    <property type="match status" value="1"/>
</dbReference>
<dbReference type="GO" id="GO:0004077">
    <property type="term" value="F:biotin--[biotin carboxyl-carrier protein] ligase activity"/>
    <property type="evidence" value="ECO:0007669"/>
    <property type="project" value="UniProtKB-UniRule"/>
</dbReference>
<dbReference type="HAMAP" id="MF_00978">
    <property type="entry name" value="Bifunct_BirA"/>
    <property type="match status" value="1"/>
</dbReference>
<feature type="domain" description="BPL/LPL catalytic" evidence="4">
    <location>
        <begin position="69"/>
        <end position="263"/>
    </location>
</feature>
<dbReference type="PANTHER" id="PTHR12835:SF5">
    <property type="entry name" value="BIOTIN--PROTEIN LIGASE"/>
    <property type="match status" value="1"/>
</dbReference>
<comment type="catalytic activity">
    <reaction evidence="3">
        <text>biotin + L-lysyl-[protein] + ATP = N(6)-biotinyl-L-lysyl-[protein] + AMP + diphosphate + H(+)</text>
        <dbReference type="Rhea" id="RHEA:11756"/>
        <dbReference type="Rhea" id="RHEA-COMP:9752"/>
        <dbReference type="Rhea" id="RHEA-COMP:10505"/>
        <dbReference type="ChEBI" id="CHEBI:15378"/>
        <dbReference type="ChEBI" id="CHEBI:29969"/>
        <dbReference type="ChEBI" id="CHEBI:30616"/>
        <dbReference type="ChEBI" id="CHEBI:33019"/>
        <dbReference type="ChEBI" id="CHEBI:57586"/>
        <dbReference type="ChEBI" id="CHEBI:83144"/>
        <dbReference type="ChEBI" id="CHEBI:456215"/>
        <dbReference type="EC" id="6.3.4.15"/>
    </reaction>
</comment>
<dbReference type="InterPro" id="IPR045864">
    <property type="entry name" value="aa-tRNA-synth_II/BPL/LPL"/>
</dbReference>
<evidence type="ECO:0000256" key="3">
    <source>
        <dbReference type="HAMAP-Rule" id="MF_00978"/>
    </source>
</evidence>
<dbReference type="EMBL" id="CP049887">
    <property type="protein sequence ID" value="QIL48810.1"/>
    <property type="molecule type" value="Genomic_DNA"/>
</dbReference>
<dbReference type="AlphaFoldDB" id="A0A6G8AUZ9"/>
<evidence type="ECO:0000313" key="6">
    <source>
        <dbReference type="Proteomes" id="UP000501747"/>
    </source>
</evidence>
<comment type="caution">
    <text evidence="3">Lacks conserved residue(s) required for the propagation of feature annotation.</text>
</comment>
<dbReference type="Pfam" id="PF08279">
    <property type="entry name" value="HTH_11"/>
    <property type="match status" value="1"/>
</dbReference>
<proteinExistence type="inferred from homology"/>
<protein>
    <recommendedName>
        <fullName evidence="3">Bifunctional ligase/repressor BirA</fullName>
    </recommendedName>
    <alternativeName>
        <fullName evidence="3">Biotin--[acetyl-CoA-carboxylase] ligase</fullName>
        <ecNumber evidence="3">6.3.4.15</ecNumber>
    </alternativeName>
    <alternativeName>
        <fullName evidence="3">Biotin--protein ligase</fullName>
    </alternativeName>
    <alternativeName>
        <fullName evidence="3">Biotin-[acetyl-CoA carboxylase] synthetase</fullName>
    </alternativeName>
</protein>
<dbReference type="GO" id="GO:0005524">
    <property type="term" value="F:ATP binding"/>
    <property type="evidence" value="ECO:0007669"/>
    <property type="project" value="UniProtKB-UniRule"/>
</dbReference>
<feature type="DNA-binding region" description="H-T-H motif" evidence="3">
    <location>
        <begin position="21"/>
        <end position="40"/>
    </location>
</feature>
<dbReference type="PANTHER" id="PTHR12835">
    <property type="entry name" value="BIOTIN PROTEIN LIGASE"/>
    <property type="match status" value="1"/>
</dbReference>
<sequence length="326" mass="36365">MTTKDKVLAFLENNKGTYISGVKIAEAIEVSRNSVWKAIKQLETEGFEIDAITNKGYRLAESSDQLSKIGIVENLSTKELSSDIFYFDVIDSTNKKAKELAMLGAKHGTLVVSNEQTAGKGRYGRSFESPKDSGIYMSLILRPQELSYSDPTIITAYAAVIVSETIEELTGKKIGIKWVNDLFYQDKKVCGILTEAVTDFESGQIEWIVLGMGINISTSEAIFSEEVRNKAGAIFNENETAVNRNQLVAKLLEGLLKRHVQLSKSELMSEYKNKSIVLDKKVMIQQGQDSYMVRITDIDEEGQLIIETESGKERAFNSGEIRIIFN</sequence>
<keyword evidence="3" id="KW-0804">Transcription</keyword>
<comment type="similarity">
    <text evidence="3">Belongs to the biotin--protein ligase family.</text>
</comment>
<keyword evidence="2 3" id="KW-0092">Biotin</keyword>
<dbReference type="SUPFAM" id="SSF46785">
    <property type="entry name" value="Winged helix' DNA-binding domain"/>
    <property type="match status" value="1"/>
</dbReference>
<dbReference type="NCBIfam" id="TIGR00121">
    <property type="entry name" value="birA_ligase"/>
    <property type="match status" value="1"/>
</dbReference>
<keyword evidence="3" id="KW-0067">ATP-binding</keyword>
<keyword evidence="6" id="KW-1185">Reference proteome</keyword>
<dbReference type="Pfam" id="PF03099">
    <property type="entry name" value="BPL_LplA_LipB"/>
    <property type="match status" value="1"/>
</dbReference>
<dbReference type="Proteomes" id="UP000501747">
    <property type="component" value="Chromosome"/>
</dbReference>
<organism evidence="5 6">
    <name type="scientific">Vagococcus hydrophili</name>
    <dbReference type="NCBI Taxonomy" id="2714947"/>
    <lineage>
        <taxon>Bacteria</taxon>
        <taxon>Bacillati</taxon>
        <taxon>Bacillota</taxon>
        <taxon>Bacilli</taxon>
        <taxon>Lactobacillales</taxon>
        <taxon>Enterococcaceae</taxon>
        <taxon>Vagococcus</taxon>
    </lineage>
</organism>
<dbReference type="InterPro" id="IPR004143">
    <property type="entry name" value="BPL_LPL_catalytic"/>
</dbReference>
<dbReference type="RefSeq" id="WP_166034942.1">
    <property type="nucleotide sequence ID" value="NZ_CP049887.1"/>
</dbReference>
<dbReference type="InterPro" id="IPR036388">
    <property type="entry name" value="WH-like_DNA-bd_sf"/>
</dbReference>
<evidence type="ECO:0000256" key="2">
    <source>
        <dbReference type="ARBA" id="ARBA00023267"/>
    </source>
</evidence>
<dbReference type="CDD" id="cd16442">
    <property type="entry name" value="BPL"/>
    <property type="match status" value="1"/>
</dbReference>
<gene>
    <name evidence="3" type="primary">birA</name>
    <name evidence="5" type="ORF">G7082_09965</name>
</gene>
<dbReference type="InterPro" id="IPR036390">
    <property type="entry name" value="WH_DNA-bd_sf"/>
</dbReference>
<keyword evidence="1 3" id="KW-0436">Ligase</keyword>
<dbReference type="InterPro" id="IPR003142">
    <property type="entry name" value="BPL_C"/>
</dbReference>
<dbReference type="InterPro" id="IPR030855">
    <property type="entry name" value="Bifunct_BirA"/>
</dbReference>
<dbReference type="GO" id="GO:0009249">
    <property type="term" value="P:protein lipoylation"/>
    <property type="evidence" value="ECO:0007669"/>
    <property type="project" value="UniProtKB-ARBA"/>
</dbReference>
<accession>A0A6G8AUZ9</accession>
<dbReference type="SUPFAM" id="SSF55681">
    <property type="entry name" value="Class II aaRS and biotin synthetases"/>
    <property type="match status" value="1"/>
</dbReference>
<feature type="binding site" evidence="3">
    <location>
        <position position="116"/>
    </location>
    <ligand>
        <name>biotin</name>
        <dbReference type="ChEBI" id="CHEBI:57586"/>
    </ligand>
</feature>
<dbReference type="GO" id="GO:0005737">
    <property type="term" value="C:cytoplasm"/>
    <property type="evidence" value="ECO:0007669"/>
    <property type="project" value="TreeGrafter"/>
</dbReference>
<dbReference type="PROSITE" id="PS51733">
    <property type="entry name" value="BPL_LPL_CATALYTIC"/>
    <property type="match status" value="1"/>
</dbReference>
<keyword evidence="3" id="KW-0678">Repressor</keyword>
<feature type="binding site" evidence="3">
    <location>
        <position position="188"/>
    </location>
    <ligand>
        <name>biotin</name>
        <dbReference type="ChEBI" id="CHEBI:57586"/>
    </ligand>
</feature>
<keyword evidence="3" id="KW-0547">Nucleotide-binding</keyword>
<feature type="binding site" evidence="3">
    <location>
        <begin position="92"/>
        <end position="94"/>
    </location>
    <ligand>
        <name>biotin</name>
        <dbReference type="ChEBI" id="CHEBI:57586"/>
    </ligand>
</feature>
<dbReference type="Pfam" id="PF02237">
    <property type="entry name" value="BPL_C"/>
    <property type="match status" value="1"/>
</dbReference>
<dbReference type="GO" id="GO:0016740">
    <property type="term" value="F:transferase activity"/>
    <property type="evidence" value="ECO:0007669"/>
    <property type="project" value="UniProtKB-ARBA"/>
</dbReference>
<name>A0A6G8AUZ9_9ENTE</name>
<dbReference type="GO" id="GO:0006355">
    <property type="term" value="P:regulation of DNA-templated transcription"/>
    <property type="evidence" value="ECO:0007669"/>
    <property type="project" value="UniProtKB-UniRule"/>
</dbReference>
<dbReference type="InterPro" id="IPR013196">
    <property type="entry name" value="HTH_11"/>
</dbReference>
<dbReference type="KEGG" id="vhy:G7082_09965"/>
<evidence type="ECO:0000259" key="4">
    <source>
        <dbReference type="PROSITE" id="PS51733"/>
    </source>
</evidence>
<evidence type="ECO:0000313" key="5">
    <source>
        <dbReference type="EMBL" id="QIL48810.1"/>
    </source>
</evidence>
<keyword evidence="3" id="KW-0805">Transcription regulation</keyword>